<dbReference type="PROSITE" id="PS50968">
    <property type="entry name" value="BIOTINYL_LIPOYL"/>
    <property type="match status" value="1"/>
</dbReference>
<dbReference type="InterPro" id="IPR050709">
    <property type="entry name" value="Biotin_Carboxyl_Carrier/Decarb"/>
</dbReference>
<evidence type="ECO:0000259" key="2">
    <source>
        <dbReference type="PROSITE" id="PS50968"/>
    </source>
</evidence>
<evidence type="ECO:0000313" key="3">
    <source>
        <dbReference type="EMBL" id="GAA5140899.1"/>
    </source>
</evidence>
<dbReference type="CDD" id="cd06850">
    <property type="entry name" value="biotinyl_domain"/>
    <property type="match status" value="1"/>
</dbReference>
<comment type="caution">
    <text evidence="3">The sequence shown here is derived from an EMBL/GenBank/DDBJ whole genome shotgun (WGS) entry which is preliminary data.</text>
</comment>
<dbReference type="Pfam" id="PF00364">
    <property type="entry name" value="Biotin_lipoyl"/>
    <property type="match status" value="1"/>
</dbReference>
<keyword evidence="1" id="KW-0092">Biotin</keyword>
<dbReference type="Proteomes" id="UP001500221">
    <property type="component" value="Unassembled WGS sequence"/>
</dbReference>
<gene>
    <name evidence="3" type="ORF">GCM10023340_01770</name>
</gene>
<evidence type="ECO:0000313" key="4">
    <source>
        <dbReference type="Proteomes" id="UP001500221"/>
    </source>
</evidence>
<protein>
    <submittedName>
        <fullName evidence="3">Biotin/lipoyl-binding carrier protein</fullName>
    </submittedName>
</protein>
<dbReference type="PANTHER" id="PTHR45266:SF3">
    <property type="entry name" value="OXALOACETATE DECARBOXYLASE ALPHA CHAIN"/>
    <property type="match status" value="1"/>
</dbReference>
<evidence type="ECO:0000256" key="1">
    <source>
        <dbReference type="ARBA" id="ARBA00023267"/>
    </source>
</evidence>
<organism evidence="3 4">
    <name type="scientific">Nocardioides marinquilinus</name>
    <dbReference type="NCBI Taxonomy" id="1210400"/>
    <lineage>
        <taxon>Bacteria</taxon>
        <taxon>Bacillati</taxon>
        <taxon>Actinomycetota</taxon>
        <taxon>Actinomycetes</taxon>
        <taxon>Propionibacteriales</taxon>
        <taxon>Nocardioidaceae</taxon>
        <taxon>Nocardioides</taxon>
    </lineage>
</organism>
<dbReference type="InterPro" id="IPR011053">
    <property type="entry name" value="Single_hybrid_motif"/>
</dbReference>
<dbReference type="EMBL" id="BAABKG010000001">
    <property type="protein sequence ID" value="GAA5140899.1"/>
    <property type="molecule type" value="Genomic_DNA"/>
</dbReference>
<reference evidence="4" key="1">
    <citation type="journal article" date="2019" name="Int. J. Syst. Evol. Microbiol.">
        <title>The Global Catalogue of Microorganisms (GCM) 10K type strain sequencing project: providing services to taxonomists for standard genome sequencing and annotation.</title>
        <authorList>
            <consortium name="The Broad Institute Genomics Platform"/>
            <consortium name="The Broad Institute Genome Sequencing Center for Infectious Disease"/>
            <person name="Wu L."/>
            <person name="Ma J."/>
        </authorList>
    </citation>
    <scope>NUCLEOTIDE SEQUENCE [LARGE SCALE GENOMIC DNA]</scope>
    <source>
        <strain evidence="4">JCM 18459</strain>
    </source>
</reference>
<dbReference type="Gene3D" id="2.40.50.100">
    <property type="match status" value="1"/>
</dbReference>
<sequence length="78" mass="7993">MPGMPRAQTVEILAEMVANVLEVAVEPGTAVAVGDEVALLESMKMEIPVISEHAGTVTAVKVAPGDVVQEGDVLVVLA</sequence>
<keyword evidence="4" id="KW-1185">Reference proteome</keyword>
<dbReference type="NCBIfam" id="NF004547">
    <property type="entry name" value="PRK05889.1"/>
    <property type="match status" value="1"/>
</dbReference>
<proteinExistence type="predicted"/>
<dbReference type="PANTHER" id="PTHR45266">
    <property type="entry name" value="OXALOACETATE DECARBOXYLASE ALPHA CHAIN"/>
    <property type="match status" value="1"/>
</dbReference>
<name>A0ABP9P506_9ACTN</name>
<accession>A0ABP9P506</accession>
<dbReference type="InterPro" id="IPR000089">
    <property type="entry name" value="Biotin_lipoyl"/>
</dbReference>
<feature type="domain" description="Lipoyl-binding" evidence="2">
    <location>
        <begin position="1"/>
        <end position="78"/>
    </location>
</feature>
<dbReference type="SUPFAM" id="SSF51230">
    <property type="entry name" value="Single hybrid motif"/>
    <property type="match status" value="1"/>
</dbReference>